<dbReference type="InterPro" id="IPR023840">
    <property type="entry name" value="T7SS_Rv3446c"/>
</dbReference>
<name>A0A9X1WFX6_9CORY</name>
<proteinExistence type="predicted"/>
<reference evidence="3" key="1">
    <citation type="submission" date="2022-04" db="EMBL/GenBank/DDBJ databases">
        <title>Corynebacterium kalidii LD5P10.</title>
        <authorList>
            <person name="Sun J.Q."/>
        </authorList>
    </citation>
    <scope>NUCLEOTIDE SEQUENCE</scope>
    <source>
        <strain evidence="3">LD5P10</strain>
    </source>
</reference>
<comment type="caution">
    <text evidence="3">The sequence shown here is derived from an EMBL/GenBank/DDBJ whole genome shotgun (WGS) entry which is preliminary data.</text>
</comment>
<keyword evidence="2" id="KW-0812">Transmembrane</keyword>
<evidence type="ECO:0000313" key="4">
    <source>
        <dbReference type="Proteomes" id="UP001139207"/>
    </source>
</evidence>
<feature type="region of interest" description="Disordered" evidence="1">
    <location>
        <begin position="153"/>
        <end position="197"/>
    </location>
</feature>
<dbReference type="AlphaFoldDB" id="A0A9X1WFX6"/>
<keyword evidence="4" id="KW-1185">Reference proteome</keyword>
<feature type="transmembrane region" description="Helical" evidence="2">
    <location>
        <begin position="202"/>
        <end position="224"/>
    </location>
</feature>
<dbReference type="RefSeq" id="WP_244803637.1">
    <property type="nucleotide sequence ID" value="NZ_JALIEA010000011.1"/>
</dbReference>
<gene>
    <name evidence="3" type="ORF">MUN33_04100</name>
</gene>
<keyword evidence="2" id="KW-1133">Transmembrane helix</keyword>
<feature type="compositionally biased region" description="Basic and acidic residues" evidence="1">
    <location>
        <begin position="171"/>
        <end position="184"/>
    </location>
</feature>
<dbReference type="EMBL" id="JALIEA010000011">
    <property type="protein sequence ID" value="MCJ7857900.1"/>
    <property type="molecule type" value="Genomic_DNA"/>
</dbReference>
<evidence type="ECO:0000256" key="2">
    <source>
        <dbReference type="SAM" id="Phobius"/>
    </source>
</evidence>
<protein>
    <submittedName>
        <fullName evidence="3">Type VII secretion-associated protein</fullName>
    </submittedName>
</protein>
<feature type="compositionally biased region" description="Acidic residues" evidence="1">
    <location>
        <begin position="251"/>
        <end position="261"/>
    </location>
</feature>
<dbReference type="NCBIfam" id="TIGR03931">
    <property type="entry name" value="T7SS_Rv3446c"/>
    <property type="match status" value="1"/>
</dbReference>
<feature type="region of interest" description="Disordered" evidence="1">
    <location>
        <begin position="36"/>
        <end position="55"/>
    </location>
</feature>
<organism evidence="3 4">
    <name type="scientific">Corynebacterium kalidii</name>
    <dbReference type="NCBI Taxonomy" id="2931982"/>
    <lineage>
        <taxon>Bacteria</taxon>
        <taxon>Bacillati</taxon>
        <taxon>Actinomycetota</taxon>
        <taxon>Actinomycetes</taxon>
        <taxon>Mycobacteriales</taxon>
        <taxon>Corynebacteriaceae</taxon>
        <taxon>Corynebacterium</taxon>
    </lineage>
</organism>
<accession>A0A9X1WFX6</accession>
<dbReference type="Proteomes" id="UP001139207">
    <property type="component" value="Unassembled WGS sequence"/>
</dbReference>
<feature type="compositionally biased region" description="Low complexity" evidence="1">
    <location>
        <begin position="185"/>
        <end position="197"/>
    </location>
</feature>
<feature type="region of interest" description="Disordered" evidence="1">
    <location>
        <begin position="225"/>
        <end position="283"/>
    </location>
</feature>
<evidence type="ECO:0000256" key="1">
    <source>
        <dbReference type="SAM" id="MobiDB-lite"/>
    </source>
</evidence>
<sequence length="411" mass="42363">MNAGMVASAVALTESGILVNGLCATDLLSGFEVRCADSPDSPDSPDASDASAGGPVFRGSGVPLLQLEAVRELVEEVLEAREADPELTSANPVVPRTVFPWGIGASVSDILVAGPDKDVTAAYLRMTGLRARTVDVSQALRLAGDLAEARAEVADPDPAGAGEQAGEEAGEEIRDQVGEQDRAESVVGSRSRGTRPSVPPRVVVLAAVALVSVVLVGLVAGVLARGPGDSAHPVEAGGGVQDGREQPEATEATEDGDDVPEDPSWRELSADGTGPEEAGGARHVTVTVDVPGWRMSETTPDSEIWTSGDDGMRVLIAASPTPVGTQDELDAAMLRALDGLDGPGADGGVVVTGRSPVAYEEHFPDSTTSWRVLLVDGHQVSVGCQYREFSEDRRETCGRFGATVRVSAAAG</sequence>
<keyword evidence="2" id="KW-0472">Membrane</keyword>
<evidence type="ECO:0000313" key="3">
    <source>
        <dbReference type="EMBL" id="MCJ7857900.1"/>
    </source>
</evidence>